<feature type="compositionally biased region" description="Polar residues" evidence="1">
    <location>
        <begin position="1076"/>
        <end position="1085"/>
    </location>
</feature>
<dbReference type="Proteomes" id="UP000266861">
    <property type="component" value="Unassembled WGS sequence"/>
</dbReference>
<dbReference type="EMBL" id="PQFF01000178">
    <property type="protein sequence ID" value="RHZ76867.1"/>
    <property type="molecule type" value="Genomic_DNA"/>
</dbReference>
<dbReference type="PANTHER" id="PTHR13318">
    <property type="entry name" value="PARTNER OF PAIRED, ISOFORM B-RELATED"/>
    <property type="match status" value="1"/>
</dbReference>
<gene>
    <name evidence="3" type="ORF">Glove_188g86</name>
</gene>
<feature type="compositionally biased region" description="Basic and acidic residues" evidence="1">
    <location>
        <begin position="1120"/>
        <end position="1132"/>
    </location>
</feature>
<feature type="region of interest" description="Disordered" evidence="1">
    <location>
        <begin position="689"/>
        <end position="712"/>
    </location>
</feature>
<protein>
    <recommendedName>
        <fullName evidence="2">F-box/LRR-repeat protein 15-like leucin rich repeat domain-containing protein</fullName>
    </recommendedName>
</protein>
<reference evidence="3 4" key="1">
    <citation type="submission" date="2018-08" db="EMBL/GenBank/DDBJ databases">
        <title>Genome and evolution of the arbuscular mycorrhizal fungus Diversispora epigaea (formerly Glomus versiforme) and its bacterial endosymbionts.</title>
        <authorList>
            <person name="Sun X."/>
            <person name="Fei Z."/>
            <person name="Harrison M."/>
        </authorList>
    </citation>
    <scope>NUCLEOTIDE SEQUENCE [LARGE SCALE GENOMIC DNA]</scope>
    <source>
        <strain evidence="3 4">IT104</strain>
    </source>
</reference>
<evidence type="ECO:0000313" key="4">
    <source>
        <dbReference type="Proteomes" id="UP000266861"/>
    </source>
</evidence>
<dbReference type="SUPFAM" id="SSF52047">
    <property type="entry name" value="RNI-like"/>
    <property type="match status" value="1"/>
</dbReference>
<comment type="caution">
    <text evidence="3">The sequence shown here is derived from an EMBL/GenBank/DDBJ whole genome shotgun (WGS) entry which is preliminary data.</text>
</comment>
<feature type="region of interest" description="Disordered" evidence="1">
    <location>
        <begin position="928"/>
        <end position="949"/>
    </location>
</feature>
<dbReference type="GO" id="GO:0019005">
    <property type="term" value="C:SCF ubiquitin ligase complex"/>
    <property type="evidence" value="ECO:0007669"/>
    <property type="project" value="TreeGrafter"/>
</dbReference>
<dbReference type="STRING" id="1348612.A0A397IPH8"/>
<name>A0A397IPH8_9GLOM</name>
<feature type="region of interest" description="Disordered" evidence="1">
    <location>
        <begin position="1071"/>
        <end position="1169"/>
    </location>
</feature>
<evidence type="ECO:0000256" key="1">
    <source>
        <dbReference type="SAM" id="MobiDB-lite"/>
    </source>
</evidence>
<evidence type="ECO:0000313" key="3">
    <source>
        <dbReference type="EMBL" id="RHZ76867.1"/>
    </source>
</evidence>
<dbReference type="InterPro" id="IPR032675">
    <property type="entry name" value="LRR_dom_sf"/>
</dbReference>
<accession>A0A397IPH8</accession>
<evidence type="ECO:0000259" key="2">
    <source>
        <dbReference type="Pfam" id="PF25372"/>
    </source>
</evidence>
<dbReference type="InterPro" id="IPR057207">
    <property type="entry name" value="FBXL15_LRR"/>
</dbReference>
<feature type="compositionally biased region" description="Basic and acidic residues" evidence="1">
    <location>
        <begin position="764"/>
        <end position="787"/>
    </location>
</feature>
<proteinExistence type="predicted"/>
<dbReference type="SMART" id="SM00367">
    <property type="entry name" value="LRR_CC"/>
    <property type="match status" value="4"/>
</dbReference>
<organism evidence="3 4">
    <name type="scientific">Diversispora epigaea</name>
    <dbReference type="NCBI Taxonomy" id="1348612"/>
    <lineage>
        <taxon>Eukaryota</taxon>
        <taxon>Fungi</taxon>
        <taxon>Fungi incertae sedis</taxon>
        <taxon>Mucoromycota</taxon>
        <taxon>Glomeromycotina</taxon>
        <taxon>Glomeromycetes</taxon>
        <taxon>Diversisporales</taxon>
        <taxon>Diversisporaceae</taxon>
        <taxon>Diversispora</taxon>
    </lineage>
</organism>
<dbReference type="Pfam" id="PF25372">
    <property type="entry name" value="DUF7885"/>
    <property type="match status" value="1"/>
</dbReference>
<sequence length="1361" mass="156533">MLNNRVPHSWTSEVDVEEFSTNSALMLPGTVIKMIGQCLGTHDRNNFCLVNKTWLPAATEILWSEPVFKTPESFHSFVHAIKNSKHCADRVRDLDLCAPEESDDVFAPVLKSLCKEHQMMKTCVLSKPHIITWLIRSCENLQSVRFYAWNLHDKNIHSFHQYCKKLKEFRVVGNENLTQAAIYSIINSVSELRVLDLDGNFDLPDSFAETLARKSQFLTSLKLHTETMTASGFDILASKLTRLKELILQFCPGVTDTNVARFVKNNPQLQTLLLSGENLTIQSLKHILHNSRKLRNLDLRCPSWFREPPRISKSLTPPEQELCVITLENIAVDDDTINEISLNCPKLETFGLFRCSLVTDQAINFISHNSRNLRIVNVFECPNITFRCLKYLANTSITQFIVESCGTFAPEGVQWFARTATKLEKLTFHGTPSIVNSFVFQFSNEWKTGNQHGSVRCTIEGENLKKLVQYRNGQNPVHNENINNTENLENISKSKLHELATELVISVDILERAIKKVFNKDSSDPKNNCTVSSIKRETHREPSSTSIIQKTHCGWSSINVKLPNLHIKSSFDSDEQISVQNNKQVVDHPRAVQPIATVSAITPALEQNEKLSSSESDHSGDDYTEWKNFSQNIDSGDLGGWEEMESKENKGENEEYQYRKDYWADEHCETSSMASKDLNDQETILNDQETILKDDDYNSEETKDDADQQNSNRYYWNDDCWESSSITSRDEGINMNQQNPKYFRVDDHWESSSSISANYNNDQKNGEYDLDRESSTISRDERNEDYQNHQTRGSHWIDDHWESSSSNGDNQIYRVSESSNPEQQFQQTCKFYWVDGHWETSSMASSEHFEEMPEGKIYEITDEEHDALNYERKLIKNVPENNSQIESREVIDDTESKEDLGAWGKMNVNNDSAWGDNKNWLPDTVEVKTKEPENSTPTTPTTPTWEQNDTNEYWSPSQIQEAKAPIYFQNKPIPVVNNEMDDAEGWGSPPPNPISWSDERQGYCVELIEEQKETTFWSVQNGNWVNVSEETRISEKKTIEMNSNGQNNFRQTTIQRTEKWDEIIKEKRNNRDFKNSKNGNITIDLTDSPEENNSDHDNSTAEFVNTNDPRGRIGSPKWVSENEWRKEGKDLMNFDMPEISDSKSSSDDSEEPSSTPTNKEGNSGFYDKTEVNNLDWDNFQNEINIDLTEQKEKTFQNTEDLLIDFDSDPVTNTRNYHSDSVPSISKEIAELNDVFSQLPMSSTTPNLHSPDCCDENQTDDQLNIVPEYPISMESLLVSKDNKQSPDSKKTKKHLKITIETIEFGRQKIVVKPDDDLDVISQNFCQKWKMEGHIDSFKNLMKVEIEKRRLKKKKNRNVQSSE</sequence>
<dbReference type="OrthoDB" id="10257471at2759"/>
<dbReference type="GO" id="GO:0031146">
    <property type="term" value="P:SCF-dependent proteasomal ubiquitin-dependent protein catabolic process"/>
    <property type="evidence" value="ECO:0007669"/>
    <property type="project" value="TreeGrafter"/>
</dbReference>
<dbReference type="Gene3D" id="3.80.10.10">
    <property type="entry name" value="Ribonuclease Inhibitor"/>
    <property type="match status" value="2"/>
</dbReference>
<feature type="region of interest" description="Disordered" evidence="1">
    <location>
        <begin position="754"/>
        <end position="820"/>
    </location>
</feature>
<dbReference type="InterPro" id="IPR006553">
    <property type="entry name" value="Leu-rich_rpt_Cys-con_subtyp"/>
</dbReference>
<keyword evidence="4" id="KW-1185">Reference proteome</keyword>
<feature type="compositionally biased region" description="Polar residues" evidence="1">
    <location>
        <begin position="754"/>
        <end position="763"/>
    </location>
</feature>
<feature type="domain" description="F-box/LRR-repeat protein 15-like leucin rich repeat" evidence="2">
    <location>
        <begin position="134"/>
        <end position="273"/>
    </location>
</feature>